<reference evidence="2" key="1">
    <citation type="journal article" date="2012" name="Proc. Natl. Acad. Sci. U.S.A.">
        <title>Antigenic diversity is generated by distinct evolutionary mechanisms in African trypanosome species.</title>
        <authorList>
            <person name="Jackson A.P."/>
            <person name="Berry A."/>
            <person name="Aslett M."/>
            <person name="Allison H.C."/>
            <person name="Burton P."/>
            <person name="Vavrova-Anderson J."/>
            <person name="Brown R."/>
            <person name="Browne H."/>
            <person name="Corton N."/>
            <person name="Hauser H."/>
            <person name="Gamble J."/>
            <person name="Gilderthorp R."/>
            <person name="Marcello L."/>
            <person name="McQuillan J."/>
            <person name="Otto T.D."/>
            <person name="Quail M.A."/>
            <person name="Sanders M.J."/>
            <person name="van Tonder A."/>
            <person name="Ginger M.L."/>
            <person name="Field M.C."/>
            <person name="Barry J.D."/>
            <person name="Hertz-Fowler C."/>
            <person name="Berriman M."/>
        </authorList>
    </citation>
    <scope>NUCLEOTIDE SEQUENCE</scope>
    <source>
        <strain evidence="2">Y486</strain>
    </source>
</reference>
<evidence type="ECO:0000256" key="1">
    <source>
        <dbReference type="SAM" id="MobiDB-lite"/>
    </source>
</evidence>
<accession>G0U1G7</accession>
<feature type="compositionally biased region" description="Basic and acidic residues" evidence="1">
    <location>
        <begin position="133"/>
        <end position="143"/>
    </location>
</feature>
<dbReference type="VEuPathDB" id="TriTrypDB:TvY486_0805300"/>
<protein>
    <submittedName>
        <fullName evidence="2">Uncharacterized protein</fullName>
    </submittedName>
</protein>
<name>G0U1G7_TRYVY</name>
<sequence>MPSREMSKNEQNAEQLTPYFAITNQQTGAVLLEITSFGKEFAASTLDEMVVEEECRGLFKDALAFIAEAQARSYELFGRIVTKDAETVPSLRGSTAAQGRPRSRGNKLLDIVGPEDGQSISVIDSAEWEGEDDSRGFGGDDKGGGCGTASAEGDSVASGVDTLCPPPKKKKT</sequence>
<proteinExistence type="predicted"/>
<evidence type="ECO:0000313" key="2">
    <source>
        <dbReference type="EMBL" id="CCC49923.1"/>
    </source>
</evidence>
<dbReference type="AlphaFoldDB" id="G0U1G7"/>
<dbReference type="EMBL" id="HE573024">
    <property type="protein sequence ID" value="CCC49923.1"/>
    <property type="molecule type" value="Genomic_DNA"/>
</dbReference>
<feature type="region of interest" description="Disordered" evidence="1">
    <location>
        <begin position="90"/>
        <end position="172"/>
    </location>
</feature>
<organism evidence="2">
    <name type="scientific">Trypanosoma vivax (strain Y486)</name>
    <dbReference type="NCBI Taxonomy" id="1055687"/>
    <lineage>
        <taxon>Eukaryota</taxon>
        <taxon>Discoba</taxon>
        <taxon>Euglenozoa</taxon>
        <taxon>Kinetoplastea</taxon>
        <taxon>Metakinetoplastina</taxon>
        <taxon>Trypanosomatida</taxon>
        <taxon>Trypanosomatidae</taxon>
        <taxon>Trypanosoma</taxon>
        <taxon>Duttonella</taxon>
    </lineage>
</organism>
<gene>
    <name evidence="2" type="ORF">TVY486_0805300</name>
</gene>